<evidence type="ECO:0000313" key="2">
    <source>
        <dbReference type="Proteomes" id="UP000012338"/>
    </source>
</evidence>
<gene>
    <name evidence="1" type="ORF">COCC4DRAFT_155388</name>
</gene>
<evidence type="ECO:0000313" key="1">
    <source>
        <dbReference type="EMBL" id="ENH98586.1"/>
    </source>
</evidence>
<keyword evidence="2" id="KW-1185">Reference proteome</keyword>
<organism evidence="1 2">
    <name type="scientific">Cochliobolus heterostrophus (strain C4 / ATCC 48331 / race T)</name>
    <name type="common">Southern corn leaf blight fungus</name>
    <name type="synonym">Bipolaris maydis</name>
    <dbReference type="NCBI Taxonomy" id="665024"/>
    <lineage>
        <taxon>Eukaryota</taxon>
        <taxon>Fungi</taxon>
        <taxon>Dikarya</taxon>
        <taxon>Ascomycota</taxon>
        <taxon>Pezizomycotina</taxon>
        <taxon>Dothideomycetes</taxon>
        <taxon>Pleosporomycetidae</taxon>
        <taxon>Pleosporales</taxon>
        <taxon>Pleosporineae</taxon>
        <taxon>Pleosporaceae</taxon>
        <taxon>Bipolaris</taxon>
    </lineage>
</organism>
<dbReference type="EMBL" id="KB733523">
    <property type="protein sequence ID" value="ENH98586.1"/>
    <property type="molecule type" value="Genomic_DNA"/>
</dbReference>
<accession>N4X053</accession>
<dbReference type="InterPro" id="IPR006162">
    <property type="entry name" value="Ppantetheine_attach_site"/>
</dbReference>
<sequence>LPLLNPVNRVIWKRDARMSIVNCFSTATPGDARKPYCEDNAASELVELSRLHPDKIREEETVTKFATAIGKALFALLIQPIKDLVIIESLESMGLDSLVAIKLLAWV</sequence>
<dbReference type="OrthoDB" id="3797266at2759"/>
<dbReference type="PROSITE" id="PS00012">
    <property type="entry name" value="PHOSPHOPANTETHEINE"/>
    <property type="match status" value="1"/>
</dbReference>
<feature type="non-terminal residue" evidence="1">
    <location>
        <position position="1"/>
    </location>
</feature>
<dbReference type="HOGENOM" id="CLU_2216074_0_0_1"/>
<proteinExistence type="predicted"/>
<dbReference type="AlphaFoldDB" id="N4X053"/>
<evidence type="ECO:0008006" key="3">
    <source>
        <dbReference type="Google" id="ProtNLM"/>
    </source>
</evidence>
<reference evidence="1 2" key="1">
    <citation type="journal article" date="2012" name="PLoS Pathog.">
        <title>Diverse lifestyles and strategies of plant pathogenesis encoded in the genomes of eighteen Dothideomycetes fungi.</title>
        <authorList>
            <person name="Ohm R.A."/>
            <person name="Feau N."/>
            <person name="Henrissat B."/>
            <person name="Schoch C.L."/>
            <person name="Horwitz B.A."/>
            <person name="Barry K.W."/>
            <person name="Condon B.J."/>
            <person name="Copeland A.C."/>
            <person name="Dhillon B."/>
            <person name="Glaser F."/>
            <person name="Hesse C.N."/>
            <person name="Kosti I."/>
            <person name="LaButti K."/>
            <person name="Lindquist E.A."/>
            <person name="Lucas S."/>
            <person name="Salamov A.A."/>
            <person name="Bradshaw R.E."/>
            <person name="Ciuffetti L."/>
            <person name="Hamelin R.C."/>
            <person name="Kema G.H.J."/>
            <person name="Lawrence C."/>
            <person name="Scott J.A."/>
            <person name="Spatafora J.W."/>
            <person name="Turgeon B.G."/>
            <person name="de Wit P.J.G.M."/>
            <person name="Zhong S."/>
            <person name="Goodwin S.B."/>
            <person name="Grigoriev I.V."/>
        </authorList>
    </citation>
    <scope>NUCLEOTIDE SEQUENCE [LARGE SCALE GENOMIC DNA]</scope>
    <source>
        <strain evidence="2">C4 / ATCC 48331 / race T</strain>
    </source>
</reference>
<dbReference type="Proteomes" id="UP000012338">
    <property type="component" value="Unassembled WGS sequence"/>
</dbReference>
<protein>
    <recommendedName>
        <fullName evidence="3">Carrier domain-containing protein</fullName>
    </recommendedName>
</protein>
<reference evidence="2" key="2">
    <citation type="journal article" date="2013" name="PLoS Genet.">
        <title>Comparative genome structure, secondary metabolite, and effector coding capacity across Cochliobolus pathogens.</title>
        <authorList>
            <person name="Condon B.J."/>
            <person name="Leng Y."/>
            <person name="Wu D."/>
            <person name="Bushley K.E."/>
            <person name="Ohm R.A."/>
            <person name="Otillar R."/>
            <person name="Martin J."/>
            <person name="Schackwitz W."/>
            <person name="Grimwood J."/>
            <person name="MohdZainudin N."/>
            <person name="Xue C."/>
            <person name="Wang R."/>
            <person name="Manning V.A."/>
            <person name="Dhillon B."/>
            <person name="Tu Z.J."/>
            <person name="Steffenson B.J."/>
            <person name="Salamov A."/>
            <person name="Sun H."/>
            <person name="Lowry S."/>
            <person name="LaButti K."/>
            <person name="Han J."/>
            <person name="Copeland A."/>
            <person name="Lindquist E."/>
            <person name="Barry K."/>
            <person name="Schmutz J."/>
            <person name="Baker S.E."/>
            <person name="Ciuffetti L.M."/>
            <person name="Grigoriev I.V."/>
            <person name="Zhong S."/>
            <person name="Turgeon B.G."/>
        </authorList>
    </citation>
    <scope>NUCLEOTIDE SEQUENCE [LARGE SCALE GENOMIC DNA]</scope>
    <source>
        <strain evidence="2">C4 / ATCC 48331 / race T</strain>
    </source>
</reference>
<name>N4X053_COCH4</name>